<dbReference type="OrthoDB" id="5496175at2"/>
<proteinExistence type="predicted"/>
<reference evidence="2 3" key="1">
    <citation type="submission" date="2019-08" db="EMBL/GenBank/DDBJ databases">
        <authorList>
            <person name="Liang Q."/>
        </authorList>
    </citation>
    <scope>NUCLEOTIDE SEQUENCE [LARGE SCALE GENOMIC DNA]</scope>
    <source>
        <strain evidence="2 3">V1718</strain>
    </source>
</reference>
<evidence type="ECO:0000313" key="2">
    <source>
        <dbReference type="EMBL" id="QED26709.1"/>
    </source>
</evidence>
<dbReference type="AlphaFoldDB" id="A0A5B8XTK7"/>
<dbReference type="KEGG" id="bbae:FRD01_05495"/>
<keyword evidence="1" id="KW-0472">Membrane</keyword>
<protein>
    <submittedName>
        <fullName evidence="2">Uncharacterized protein</fullName>
    </submittedName>
</protein>
<evidence type="ECO:0000256" key="1">
    <source>
        <dbReference type="SAM" id="Phobius"/>
    </source>
</evidence>
<evidence type="ECO:0000313" key="3">
    <source>
        <dbReference type="Proteomes" id="UP000321595"/>
    </source>
</evidence>
<keyword evidence="1" id="KW-1133">Transmembrane helix</keyword>
<keyword evidence="3" id="KW-1185">Reference proteome</keyword>
<accession>A0A5B8XTK7</accession>
<dbReference type="Proteomes" id="UP000321595">
    <property type="component" value="Chromosome"/>
</dbReference>
<organism evidence="2 3">
    <name type="scientific">Microvenator marinus</name>
    <dbReference type="NCBI Taxonomy" id="2600177"/>
    <lineage>
        <taxon>Bacteria</taxon>
        <taxon>Deltaproteobacteria</taxon>
        <taxon>Bradymonadales</taxon>
        <taxon>Microvenatoraceae</taxon>
        <taxon>Microvenator</taxon>
    </lineage>
</organism>
<dbReference type="EMBL" id="CP042467">
    <property type="protein sequence ID" value="QED26709.1"/>
    <property type="molecule type" value="Genomic_DNA"/>
</dbReference>
<sequence length="284" mass="30114">MTEFVIGLPIFIMIFSGMGVLYRLNHESLIVKADANAQMWADAEASMVGMVPLVGAATSVGSIGDLFQNGLSGAGIYADSGVKVRIPKTLMPGAVSVTPKLTIGGIMGTTDEYVSHRLLNDMVDPTWHGGGFVGAFNSIVQTSGAGPAIAAGMRYGAVDGEATRSFSTKFGDLNFESGKLDVPMPNASVHRVAPVIMTRLALEGTERYKKPIQVFDMSMNLNSEGREEIEEMEECQQEAQDYQNCRETSSVPALCSRPSSSCQDLGGSGALGNFDFSWCGGIGC</sequence>
<keyword evidence="1" id="KW-0812">Transmembrane</keyword>
<gene>
    <name evidence="2" type="ORF">FRD01_05495</name>
</gene>
<name>A0A5B8XTK7_9DELT</name>
<feature type="transmembrane region" description="Helical" evidence="1">
    <location>
        <begin position="6"/>
        <end position="24"/>
    </location>
</feature>